<evidence type="ECO:0000313" key="6">
    <source>
        <dbReference type="EMBL" id="NLW34682.1"/>
    </source>
</evidence>
<dbReference type="InterPro" id="IPR017900">
    <property type="entry name" value="4Fe4S_Fe_S_CS"/>
</dbReference>
<keyword evidence="2" id="KW-0479">Metal-binding</keyword>
<comment type="caution">
    <text evidence="6">The sequence shown here is derived from an EMBL/GenBank/DDBJ whole genome shotgun (WGS) entry which is preliminary data.</text>
</comment>
<reference evidence="6" key="1">
    <citation type="journal article" date="2020" name="Biotechnol. Biofuels">
        <title>New insights from the biogas microbiome by comprehensive genome-resolved metagenomics of nearly 1600 species originating from multiple anaerobic digesters.</title>
        <authorList>
            <person name="Campanaro S."/>
            <person name="Treu L."/>
            <person name="Rodriguez-R L.M."/>
            <person name="Kovalovszki A."/>
            <person name="Ziels R.M."/>
            <person name="Maus I."/>
            <person name="Zhu X."/>
            <person name="Kougias P.G."/>
            <person name="Basile A."/>
            <person name="Luo G."/>
            <person name="Schluter A."/>
            <person name="Konstantinidis K.T."/>
            <person name="Angelidaki I."/>
        </authorList>
    </citation>
    <scope>NUCLEOTIDE SEQUENCE</scope>
    <source>
        <strain evidence="6">AS06rmzACSIP_7</strain>
    </source>
</reference>
<feature type="domain" description="4Fe-4S ferredoxin-type" evidence="5">
    <location>
        <begin position="214"/>
        <end position="243"/>
    </location>
</feature>
<dbReference type="PANTHER" id="PTHR43687">
    <property type="entry name" value="ADENYLYLSULFATE REDUCTASE, BETA SUBUNIT"/>
    <property type="match status" value="1"/>
</dbReference>
<dbReference type="GO" id="GO:0046872">
    <property type="term" value="F:metal ion binding"/>
    <property type="evidence" value="ECO:0007669"/>
    <property type="project" value="UniProtKB-KW"/>
</dbReference>
<protein>
    <submittedName>
        <fullName evidence="6">DUF362 domain-containing protein</fullName>
    </submittedName>
</protein>
<dbReference type="SUPFAM" id="SSF54862">
    <property type="entry name" value="4Fe-4S ferredoxins"/>
    <property type="match status" value="1"/>
</dbReference>
<dbReference type="Gene3D" id="3.30.70.20">
    <property type="match status" value="1"/>
</dbReference>
<dbReference type="Pfam" id="PF12838">
    <property type="entry name" value="Fer4_7"/>
    <property type="match status" value="1"/>
</dbReference>
<dbReference type="PROSITE" id="PS51379">
    <property type="entry name" value="4FE4S_FER_2"/>
    <property type="match status" value="2"/>
</dbReference>
<dbReference type="InterPro" id="IPR007160">
    <property type="entry name" value="DUF362"/>
</dbReference>
<feature type="domain" description="4Fe-4S ferredoxin-type" evidence="5">
    <location>
        <begin position="185"/>
        <end position="213"/>
    </location>
</feature>
<dbReference type="GO" id="GO:0051539">
    <property type="term" value="F:4 iron, 4 sulfur cluster binding"/>
    <property type="evidence" value="ECO:0007669"/>
    <property type="project" value="UniProtKB-KW"/>
</dbReference>
<name>A0A971S105_9BACT</name>
<dbReference type="AlphaFoldDB" id="A0A971S105"/>
<dbReference type="EMBL" id="JAAYEE010000073">
    <property type="protein sequence ID" value="NLW34682.1"/>
    <property type="molecule type" value="Genomic_DNA"/>
</dbReference>
<evidence type="ECO:0000259" key="5">
    <source>
        <dbReference type="PROSITE" id="PS51379"/>
    </source>
</evidence>
<dbReference type="Gene3D" id="3.40.50.11440">
    <property type="match status" value="1"/>
</dbReference>
<dbReference type="Proteomes" id="UP000777265">
    <property type="component" value="Unassembled WGS sequence"/>
</dbReference>
<dbReference type="InterPro" id="IPR050572">
    <property type="entry name" value="Fe-S_Ferredoxin"/>
</dbReference>
<dbReference type="InterPro" id="IPR017896">
    <property type="entry name" value="4Fe4S_Fe-S-bd"/>
</dbReference>
<dbReference type="CDD" id="cd04410">
    <property type="entry name" value="DMSOR_beta-like"/>
    <property type="match status" value="1"/>
</dbReference>
<keyword evidence="3" id="KW-0408">Iron</keyword>
<organism evidence="6 7">
    <name type="scientific">Syntrophorhabdus aromaticivorans</name>
    <dbReference type="NCBI Taxonomy" id="328301"/>
    <lineage>
        <taxon>Bacteria</taxon>
        <taxon>Pseudomonadati</taxon>
        <taxon>Thermodesulfobacteriota</taxon>
        <taxon>Syntrophorhabdia</taxon>
        <taxon>Syntrophorhabdales</taxon>
        <taxon>Syntrophorhabdaceae</taxon>
        <taxon>Syntrophorhabdus</taxon>
    </lineage>
</organism>
<evidence type="ECO:0000256" key="2">
    <source>
        <dbReference type="ARBA" id="ARBA00022723"/>
    </source>
</evidence>
<reference evidence="6" key="2">
    <citation type="submission" date="2020-01" db="EMBL/GenBank/DDBJ databases">
        <authorList>
            <person name="Campanaro S."/>
        </authorList>
    </citation>
    <scope>NUCLEOTIDE SEQUENCE</scope>
    <source>
        <strain evidence="6">AS06rmzACSIP_7</strain>
    </source>
</reference>
<proteinExistence type="predicted"/>
<keyword evidence="1" id="KW-0004">4Fe-4S</keyword>
<evidence type="ECO:0000256" key="4">
    <source>
        <dbReference type="ARBA" id="ARBA00023014"/>
    </source>
</evidence>
<dbReference type="PANTHER" id="PTHR43687:SF3">
    <property type="entry name" value="4FE-4S FERREDOXIN-TYPE DOMAIN-CONTAINING PROTEIN"/>
    <property type="match status" value="1"/>
</dbReference>
<keyword evidence="4" id="KW-0411">Iron-sulfur</keyword>
<evidence type="ECO:0000313" key="7">
    <source>
        <dbReference type="Proteomes" id="UP000777265"/>
    </source>
</evidence>
<dbReference type="Pfam" id="PF04015">
    <property type="entry name" value="DUF362"/>
    <property type="match status" value="1"/>
</dbReference>
<evidence type="ECO:0000256" key="1">
    <source>
        <dbReference type="ARBA" id="ARBA00022485"/>
    </source>
</evidence>
<sequence>MSTVYLATMRTTPKRSLLNKIESLLKRTGINTILQRNELVAIKLHFGEQGNTAYLRPLFLRTIAETVKTLGCKPFLTDTNTLYVGSRSDAVMHLHTAIQNGFGFSAVGCPLVIAGGLRGKNGVRIPIDGEVLKEAIIAKEIVEADSLIVVSHFKAHELSGFGGALKNLGMGCATREGKLVQHSTVAPKVNPKTCRGCETCLAYCPAAAISVQDTTAVIRQDACLGCGECIAVCPYKAIEIQWNESPDLFQKKMVEYALGALKGKETKSVFLNFLLQVSPACDCYPNSDAPIVRDIGITASTDPVAVDAASCDLVNGEESIPNTAIKKMLRKGEDKWRALYPAIDWQIQLGHGEKMGLGTREYTLVRI</sequence>
<accession>A0A971S105</accession>
<dbReference type="PROSITE" id="PS00198">
    <property type="entry name" value="4FE4S_FER_1"/>
    <property type="match status" value="1"/>
</dbReference>
<gene>
    <name evidence="6" type="ORF">GXY80_04250</name>
</gene>
<evidence type="ECO:0000256" key="3">
    <source>
        <dbReference type="ARBA" id="ARBA00023004"/>
    </source>
</evidence>